<dbReference type="CDD" id="cd16390">
    <property type="entry name" value="ParB_N_Srx_like"/>
    <property type="match status" value="1"/>
</dbReference>
<dbReference type="Proteomes" id="UP000054770">
    <property type="component" value="Unassembled WGS sequence"/>
</dbReference>
<dbReference type="InterPro" id="IPR014956">
    <property type="entry name" value="ParBc_2"/>
</dbReference>
<dbReference type="EMBL" id="FCON02000190">
    <property type="protein sequence ID" value="SAL85483.1"/>
    <property type="molecule type" value="Genomic_DNA"/>
</dbReference>
<dbReference type="OrthoDB" id="323572at2"/>
<sequence length="200" mass="22357">MKRIAIEHLRPTQATHGLREVEKKTREYKALAGHDLAMAIAEKPIPYVIGPDGNAFAIDHHHVAAALWAAGIKEFPVVLVADLSSLDRAQFWLTLENRRWTWPYDAKVRRIAFGAIPKHVYELEDDPYRSIAGLVREAGGYEKTTVPLEEFRWADLFRAFIAAPATDDEFDAAVRRGIDIARSESAIGLPGFLGKKKPSA</sequence>
<accession>A0A158KXM6</accession>
<dbReference type="InterPro" id="IPR016932">
    <property type="entry name" value="UCP029669"/>
</dbReference>
<evidence type="ECO:0000313" key="2">
    <source>
        <dbReference type="Proteomes" id="UP000054770"/>
    </source>
</evidence>
<proteinExistence type="predicted"/>
<dbReference type="Pfam" id="PF08857">
    <property type="entry name" value="ParBc_2"/>
    <property type="match status" value="1"/>
</dbReference>
<dbReference type="Gene3D" id="3.90.1530.10">
    <property type="entry name" value="Conserved hypothetical protein from pyrococcus furiosus pfu- 392566-001, ParB domain"/>
    <property type="match status" value="1"/>
</dbReference>
<dbReference type="InterPro" id="IPR036086">
    <property type="entry name" value="ParB/Sulfiredoxin_sf"/>
</dbReference>
<keyword evidence="2" id="KW-1185">Reference proteome</keyword>
<evidence type="ECO:0000313" key="1">
    <source>
        <dbReference type="EMBL" id="SAL85483.1"/>
    </source>
</evidence>
<name>A0A158KXM6_9BURK</name>
<dbReference type="Gene3D" id="1.10.8.10">
    <property type="entry name" value="DNA helicase RuvA subunit, C-terminal domain"/>
    <property type="match status" value="1"/>
</dbReference>
<gene>
    <name evidence="1" type="ORF">AWB68_07696</name>
</gene>
<protein>
    <submittedName>
        <fullName evidence="1">Chromosome partitioning protein ParB</fullName>
    </submittedName>
</protein>
<dbReference type="RefSeq" id="WP_087649505.1">
    <property type="nucleotide sequence ID" value="NZ_FCON02000190.1"/>
</dbReference>
<reference evidence="1" key="1">
    <citation type="submission" date="2016-01" db="EMBL/GenBank/DDBJ databases">
        <authorList>
            <person name="Peeters C."/>
        </authorList>
    </citation>
    <scope>NUCLEOTIDE SEQUENCE [LARGE SCALE GENOMIC DNA]</scope>
    <source>
        <strain evidence="1">LMG 22940</strain>
    </source>
</reference>
<dbReference type="SUPFAM" id="SSF110849">
    <property type="entry name" value="ParB/Sulfiredoxin"/>
    <property type="match status" value="1"/>
</dbReference>
<dbReference type="PIRSF" id="PIRSF029669">
    <property type="entry name" value="UCP029669"/>
    <property type="match status" value="1"/>
</dbReference>
<organism evidence="1 2">
    <name type="scientific">Caballeronia choica</name>
    <dbReference type="NCBI Taxonomy" id="326476"/>
    <lineage>
        <taxon>Bacteria</taxon>
        <taxon>Pseudomonadati</taxon>
        <taxon>Pseudomonadota</taxon>
        <taxon>Betaproteobacteria</taxon>
        <taxon>Burkholderiales</taxon>
        <taxon>Burkholderiaceae</taxon>
        <taxon>Caballeronia</taxon>
    </lineage>
</organism>
<dbReference type="AlphaFoldDB" id="A0A158KXM6"/>
<comment type="caution">
    <text evidence="1">The sequence shown here is derived from an EMBL/GenBank/DDBJ whole genome shotgun (WGS) entry which is preliminary data.</text>
</comment>